<evidence type="ECO:0000256" key="6">
    <source>
        <dbReference type="ARBA" id="ARBA00023033"/>
    </source>
</evidence>
<dbReference type="GO" id="GO:0004497">
    <property type="term" value="F:monooxygenase activity"/>
    <property type="evidence" value="ECO:0007669"/>
    <property type="project" value="UniProtKB-KW"/>
</dbReference>
<dbReference type="Gene3D" id="1.10.630.10">
    <property type="entry name" value="Cytochrome P450"/>
    <property type="match status" value="1"/>
</dbReference>
<dbReference type="AlphaFoldDB" id="A0AAD7MRG9"/>
<keyword evidence="4" id="KW-0560">Oxidoreductase</keyword>
<keyword evidence="3" id="KW-0479">Metal-binding</keyword>
<evidence type="ECO:0000256" key="1">
    <source>
        <dbReference type="ARBA" id="ARBA00010617"/>
    </source>
</evidence>
<dbReference type="PANTHER" id="PTHR24291">
    <property type="entry name" value="CYTOCHROME P450 FAMILY 4"/>
    <property type="match status" value="1"/>
</dbReference>
<gene>
    <name evidence="7" type="ORF">DFH07DRAFT_871319</name>
</gene>
<keyword evidence="6" id="KW-0503">Monooxygenase</keyword>
<dbReference type="Proteomes" id="UP001215280">
    <property type="component" value="Unassembled WGS sequence"/>
</dbReference>
<proteinExistence type="inferred from homology"/>
<keyword evidence="2" id="KW-0349">Heme</keyword>
<dbReference type="GO" id="GO:0020037">
    <property type="term" value="F:heme binding"/>
    <property type="evidence" value="ECO:0007669"/>
    <property type="project" value="InterPro"/>
</dbReference>
<dbReference type="SUPFAM" id="SSF48264">
    <property type="entry name" value="Cytochrome P450"/>
    <property type="match status" value="1"/>
</dbReference>
<evidence type="ECO:0000256" key="2">
    <source>
        <dbReference type="ARBA" id="ARBA00022617"/>
    </source>
</evidence>
<comment type="caution">
    <text evidence="7">The sequence shown here is derived from an EMBL/GenBank/DDBJ whole genome shotgun (WGS) entry which is preliminary data.</text>
</comment>
<dbReference type="PANTHER" id="PTHR24291:SF50">
    <property type="entry name" value="BIFUNCTIONAL ALBAFLAVENONE MONOOXYGENASE_TERPENE SYNTHASE"/>
    <property type="match status" value="1"/>
</dbReference>
<dbReference type="GO" id="GO:0016705">
    <property type="term" value="F:oxidoreductase activity, acting on paired donors, with incorporation or reduction of molecular oxygen"/>
    <property type="evidence" value="ECO:0007669"/>
    <property type="project" value="InterPro"/>
</dbReference>
<dbReference type="Pfam" id="PF00067">
    <property type="entry name" value="p450"/>
    <property type="match status" value="1"/>
</dbReference>
<evidence type="ECO:0000256" key="4">
    <source>
        <dbReference type="ARBA" id="ARBA00023002"/>
    </source>
</evidence>
<evidence type="ECO:0000313" key="8">
    <source>
        <dbReference type="Proteomes" id="UP001215280"/>
    </source>
</evidence>
<name>A0AAD7MRG9_9AGAR</name>
<sequence length="161" mass="17833">MMRIGRQLLKESKNEMAEDGNFVKGHSRDLLSLLVRANTTKDIPASQRLSDEDVLACKLKVPTFLVAGHKSTSTGTTWALFALTQNVAAQTRLREELLTVLMDNPTMDHLNALPYLECVVHETMRLHTPVPTTSRVATQDNVVPLAAPFTDVNGTLHETIK</sequence>
<dbReference type="InterPro" id="IPR001128">
    <property type="entry name" value="Cyt_P450"/>
</dbReference>
<comment type="similarity">
    <text evidence="1">Belongs to the cytochrome P450 family.</text>
</comment>
<accession>A0AAD7MRG9</accession>
<evidence type="ECO:0000313" key="7">
    <source>
        <dbReference type="EMBL" id="KAJ7729854.1"/>
    </source>
</evidence>
<dbReference type="InterPro" id="IPR036396">
    <property type="entry name" value="Cyt_P450_sf"/>
</dbReference>
<keyword evidence="8" id="KW-1185">Reference proteome</keyword>
<reference evidence="7" key="1">
    <citation type="submission" date="2023-03" db="EMBL/GenBank/DDBJ databases">
        <title>Massive genome expansion in bonnet fungi (Mycena s.s.) driven by repeated elements and novel gene families across ecological guilds.</title>
        <authorList>
            <consortium name="Lawrence Berkeley National Laboratory"/>
            <person name="Harder C.B."/>
            <person name="Miyauchi S."/>
            <person name="Viragh M."/>
            <person name="Kuo A."/>
            <person name="Thoen E."/>
            <person name="Andreopoulos B."/>
            <person name="Lu D."/>
            <person name="Skrede I."/>
            <person name="Drula E."/>
            <person name="Henrissat B."/>
            <person name="Morin E."/>
            <person name="Kohler A."/>
            <person name="Barry K."/>
            <person name="LaButti K."/>
            <person name="Morin E."/>
            <person name="Salamov A."/>
            <person name="Lipzen A."/>
            <person name="Mereny Z."/>
            <person name="Hegedus B."/>
            <person name="Baldrian P."/>
            <person name="Stursova M."/>
            <person name="Weitz H."/>
            <person name="Taylor A."/>
            <person name="Grigoriev I.V."/>
            <person name="Nagy L.G."/>
            <person name="Martin F."/>
            <person name="Kauserud H."/>
        </authorList>
    </citation>
    <scope>NUCLEOTIDE SEQUENCE</scope>
    <source>
        <strain evidence="7">CBHHK188m</strain>
    </source>
</reference>
<protein>
    <submittedName>
        <fullName evidence="7">Cytochrome P450</fullName>
    </submittedName>
</protein>
<evidence type="ECO:0000256" key="3">
    <source>
        <dbReference type="ARBA" id="ARBA00022723"/>
    </source>
</evidence>
<dbReference type="GO" id="GO:0005506">
    <property type="term" value="F:iron ion binding"/>
    <property type="evidence" value="ECO:0007669"/>
    <property type="project" value="InterPro"/>
</dbReference>
<dbReference type="EMBL" id="JARJLG010000195">
    <property type="protein sequence ID" value="KAJ7729854.1"/>
    <property type="molecule type" value="Genomic_DNA"/>
</dbReference>
<keyword evidence="5" id="KW-0408">Iron</keyword>
<dbReference type="InterPro" id="IPR050196">
    <property type="entry name" value="Cytochrome_P450_Monoox"/>
</dbReference>
<organism evidence="7 8">
    <name type="scientific">Mycena maculata</name>
    <dbReference type="NCBI Taxonomy" id="230809"/>
    <lineage>
        <taxon>Eukaryota</taxon>
        <taxon>Fungi</taxon>
        <taxon>Dikarya</taxon>
        <taxon>Basidiomycota</taxon>
        <taxon>Agaricomycotina</taxon>
        <taxon>Agaricomycetes</taxon>
        <taxon>Agaricomycetidae</taxon>
        <taxon>Agaricales</taxon>
        <taxon>Marasmiineae</taxon>
        <taxon>Mycenaceae</taxon>
        <taxon>Mycena</taxon>
    </lineage>
</organism>
<evidence type="ECO:0000256" key="5">
    <source>
        <dbReference type="ARBA" id="ARBA00023004"/>
    </source>
</evidence>